<feature type="transmembrane region" description="Helical" evidence="7">
    <location>
        <begin position="506"/>
        <end position="529"/>
    </location>
</feature>
<keyword evidence="5" id="KW-0443">Lipid metabolism</keyword>
<reference evidence="8 9" key="1">
    <citation type="submission" date="2013-11" db="EMBL/GenBank/DDBJ databases">
        <title>Draft genome of the bovine lungworm Dictyocaulus viviparus.</title>
        <authorList>
            <person name="Mitreva M."/>
        </authorList>
    </citation>
    <scope>NUCLEOTIDE SEQUENCE [LARGE SCALE GENOMIC DNA]</scope>
    <source>
        <strain evidence="8 9">HannoverDv2000</strain>
    </source>
</reference>
<dbReference type="GO" id="GO:0006986">
    <property type="term" value="P:response to unfolded protein"/>
    <property type="evidence" value="ECO:0007669"/>
    <property type="project" value="InterPro"/>
</dbReference>
<feature type="transmembrane region" description="Helical" evidence="7">
    <location>
        <begin position="190"/>
        <end position="211"/>
    </location>
</feature>
<dbReference type="GO" id="GO:0031625">
    <property type="term" value="F:ubiquitin protein ligase binding"/>
    <property type="evidence" value="ECO:0007669"/>
    <property type="project" value="TreeGrafter"/>
</dbReference>
<dbReference type="Pfam" id="PF05571">
    <property type="entry name" value="JAMP"/>
    <property type="match status" value="1"/>
</dbReference>
<feature type="transmembrane region" description="Helical" evidence="7">
    <location>
        <begin position="468"/>
        <end position="486"/>
    </location>
</feature>
<evidence type="ECO:0000313" key="8">
    <source>
        <dbReference type="EMBL" id="KJH44999.1"/>
    </source>
</evidence>
<evidence type="ECO:0000256" key="1">
    <source>
        <dbReference type="ARBA" id="ARBA00004477"/>
    </source>
</evidence>
<keyword evidence="6 7" id="KW-0472">Membrane</keyword>
<dbReference type="GO" id="GO:0005789">
    <property type="term" value="C:endoplasmic reticulum membrane"/>
    <property type="evidence" value="ECO:0007669"/>
    <property type="project" value="UniProtKB-SubCell"/>
</dbReference>
<evidence type="ECO:0000256" key="7">
    <source>
        <dbReference type="SAM" id="Phobius"/>
    </source>
</evidence>
<proteinExistence type="predicted"/>
<dbReference type="GO" id="GO:0006506">
    <property type="term" value="P:GPI anchor biosynthetic process"/>
    <property type="evidence" value="ECO:0007669"/>
    <property type="project" value="InterPro"/>
</dbReference>
<comment type="subcellular location">
    <subcellularLocation>
        <location evidence="1">Endoplasmic reticulum membrane</location>
        <topology evidence="1">Multi-pass membrane protein</topology>
    </subcellularLocation>
</comment>
<evidence type="ECO:0000256" key="3">
    <source>
        <dbReference type="ARBA" id="ARBA00022824"/>
    </source>
</evidence>
<evidence type="ECO:0000256" key="2">
    <source>
        <dbReference type="ARBA" id="ARBA00022692"/>
    </source>
</evidence>
<dbReference type="GO" id="GO:0036503">
    <property type="term" value="P:ERAD pathway"/>
    <property type="evidence" value="ECO:0007669"/>
    <property type="project" value="TreeGrafter"/>
</dbReference>
<keyword evidence="3" id="KW-0256">Endoplasmic reticulum</keyword>
<protein>
    <submittedName>
        <fullName evidence="8">Putative adipose-regulatory protein</fullName>
    </submittedName>
</protein>
<organism evidence="8 9">
    <name type="scientific">Dictyocaulus viviparus</name>
    <name type="common">Bovine lungworm</name>
    <dbReference type="NCBI Taxonomy" id="29172"/>
    <lineage>
        <taxon>Eukaryota</taxon>
        <taxon>Metazoa</taxon>
        <taxon>Ecdysozoa</taxon>
        <taxon>Nematoda</taxon>
        <taxon>Chromadorea</taxon>
        <taxon>Rhabditida</taxon>
        <taxon>Rhabditina</taxon>
        <taxon>Rhabditomorpha</taxon>
        <taxon>Strongyloidea</taxon>
        <taxon>Metastrongylidae</taxon>
        <taxon>Dictyocaulus</taxon>
    </lineage>
</organism>
<accession>A0A0D8XMG7</accession>
<feature type="transmembrane region" description="Helical" evidence="7">
    <location>
        <begin position="404"/>
        <end position="423"/>
    </location>
</feature>
<dbReference type="Pfam" id="PF06775">
    <property type="entry name" value="Seipin"/>
    <property type="match status" value="1"/>
</dbReference>
<sequence length="630" mass="72126">MTCDLARYRKQRGHCFYRSAALPSSVQNEIELNLSFNTCSIELHGICSFPSATVEYEKGSLFSPSVIYELSVRLRFADIESDQKPELFQNIVALYDDRELLRTYSKTSYLKRPDFFAKLLRTIFFPFYYAGLFYDYNTLNVPITQYHSESISHSSTKLLYELQNRFAQVESAILIVDARFGLIRYLLYNWPITSFAVIFLSSFTGNCLLMLSSDFQENLIVINRFLNQNTLKFFVSGAAQEEYVPDNIDEIPCCSDFSSIPVLCPEILHYFHHYVMVFAGDTKYTLMILQSLAGQTVESRVHELCEHLCCGLECLIASIAAVLVFPPRFSFIVWGCARSNIKEWYPEFYNPIINHVKPMRCSYEIVFPLYSFPFIYLIFLLCAVLLFRSILYIFVLKRSKEAKAFYYALISIPKIAIVHAILAGVLYQSFPYIIMFCSLCANAVHLAIEGKVSVKDIAKIVSTSPKHMTMLTVNMMLLAFSLLAISAQKDSSINLFSLLLVPVPPIFYMTTCDWMVYVVIISCLINLVFSSVGDLSSNYRSCTNVCRRTYSCPARFDSCLWCSGHCFRCRYGCMWKSVDQFAEQGELVPQFHGKWPFIAIDFSAFNLVDVIIQAVFGYLPREGLLVYGIS</sequence>
<dbReference type="GO" id="GO:0140042">
    <property type="term" value="P:lipid droplet formation"/>
    <property type="evidence" value="ECO:0007669"/>
    <property type="project" value="UniProtKB-ARBA"/>
</dbReference>
<evidence type="ECO:0000313" key="9">
    <source>
        <dbReference type="Proteomes" id="UP000053766"/>
    </source>
</evidence>
<dbReference type="InterPro" id="IPR007217">
    <property type="entry name" value="Per1-like"/>
</dbReference>
<dbReference type="InterPro" id="IPR008485">
    <property type="entry name" value="JAMP"/>
</dbReference>
<reference evidence="9" key="2">
    <citation type="journal article" date="2016" name="Sci. Rep.">
        <title>Dictyocaulus viviparus genome, variome and transcriptome elucidate lungworm biology and support future intervention.</title>
        <authorList>
            <person name="McNulty S.N."/>
            <person name="Strube C."/>
            <person name="Rosa B.A."/>
            <person name="Martin J.C."/>
            <person name="Tyagi R."/>
            <person name="Choi Y.J."/>
            <person name="Wang Q."/>
            <person name="Hallsworth Pepin K."/>
            <person name="Zhang X."/>
            <person name="Ozersky P."/>
            <person name="Wilson R.K."/>
            <person name="Sternberg P.W."/>
            <person name="Gasser R.B."/>
            <person name="Mitreva M."/>
        </authorList>
    </citation>
    <scope>NUCLEOTIDE SEQUENCE [LARGE SCALE GENOMIC DNA]</scope>
    <source>
        <strain evidence="9">HannoverDv2000</strain>
    </source>
</reference>
<keyword evidence="4 7" id="KW-1133">Transmembrane helix</keyword>
<dbReference type="PANTHER" id="PTHR12740:SF4">
    <property type="entry name" value="JNK1_MAPK8-ASSOCIATED MEMBRANE PROTEIN"/>
    <property type="match status" value="1"/>
</dbReference>
<dbReference type="EMBL" id="KN716434">
    <property type="protein sequence ID" value="KJH44999.1"/>
    <property type="molecule type" value="Genomic_DNA"/>
</dbReference>
<dbReference type="Proteomes" id="UP000053766">
    <property type="component" value="Unassembled WGS sequence"/>
</dbReference>
<dbReference type="OrthoDB" id="3990054at2759"/>
<dbReference type="Pfam" id="PF04080">
    <property type="entry name" value="Per1"/>
    <property type="match status" value="1"/>
</dbReference>
<feature type="transmembrane region" description="Helical" evidence="7">
    <location>
        <begin position="374"/>
        <end position="395"/>
    </location>
</feature>
<dbReference type="AlphaFoldDB" id="A0A0D8XMG7"/>
<gene>
    <name evidence="8" type="ORF">DICVIV_08954</name>
</gene>
<evidence type="ECO:0000256" key="6">
    <source>
        <dbReference type="ARBA" id="ARBA00023136"/>
    </source>
</evidence>
<dbReference type="CDD" id="cd23995">
    <property type="entry name" value="Seipin_BSCL2_like"/>
    <property type="match status" value="1"/>
</dbReference>
<keyword evidence="2 7" id="KW-0812">Transmembrane</keyword>
<dbReference type="InterPro" id="IPR009617">
    <property type="entry name" value="Seipin"/>
</dbReference>
<keyword evidence="9" id="KW-1185">Reference proteome</keyword>
<evidence type="ECO:0000256" key="4">
    <source>
        <dbReference type="ARBA" id="ARBA00022989"/>
    </source>
</evidence>
<dbReference type="PANTHER" id="PTHR12740">
    <property type="entry name" value="JNK1/MAPK8-ASSOCIATED MEMBRANE PROTEIN"/>
    <property type="match status" value="1"/>
</dbReference>
<evidence type="ECO:0000256" key="5">
    <source>
        <dbReference type="ARBA" id="ARBA00023098"/>
    </source>
</evidence>
<name>A0A0D8XMG7_DICVI</name>